<evidence type="ECO:0000256" key="3">
    <source>
        <dbReference type="ARBA" id="ARBA00022448"/>
    </source>
</evidence>
<dbReference type="SUPFAM" id="SSF52402">
    <property type="entry name" value="Adenine nucleotide alpha hydrolases-like"/>
    <property type="match status" value="1"/>
</dbReference>
<reference evidence="6 7" key="1">
    <citation type="submission" date="2018-04" db="EMBL/GenBank/DDBJ databases">
        <title>Sphingobacterium sp. M46 Genome.</title>
        <authorList>
            <person name="Cheng J."/>
            <person name="Li Y."/>
        </authorList>
    </citation>
    <scope>NUCLEOTIDE SEQUENCE [LARGE SCALE GENOMIC DNA]</scope>
    <source>
        <strain evidence="6 7">M46</strain>
    </source>
</reference>
<dbReference type="GO" id="GO:0009055">
    <property type="term" value="F:electron transfer activity"/>
    <property type="evidence" value="ECO:0007669"/>
    <property type="project" value="InterPro"/>
</dbReference>
<dbReference type="PANTHER" id="PTHR21294:SF8">
    <property type="entry name" value="ELECTRON TRANSFER FLAVOPROTEIN SUBUNIT BETA"/>
    <property type="match status" value="1"/>
</dbReference>
<protein>
    <recommendedName>
        <fullName evidence="2">Electron transfer flavoprotein subunit beta</fullName>
    </recommendedName>
</protein>
<comment type="similarity">
    <text evidence="1">Belongs to the ETF beta-subunit/FixA family.</text>
</comment>
<organism evidence="6 7">
    <name type="scientific">Sphingobacterium athyrii</name>
    <dbReference type="NCBI Taxonomy" id="2152717"/>
    <lineage>
        <taxon>Bacteria</taxon>
        <taxon>Pseudomonadati</taxon>
        <taxon>Bacteroidota</taxon>
        <taxon>Sphingobacteriia</taxon>
        <taxon>Sphingobacteriales</taxon>
        <taxon>Sphingobacteriaceae</taxon>
        <taxon>Sphingobacterium</taxon>
    </lineage>
</organism>
<dbReference type="InterPro" id="IPR014729">
    <property type="entry name" value="Rossmann-like_a/b/a_fold"/>
</dbReference>
<dbReference type="OrthoDB" id="9804960at2"/>
<dbReference type="InterPro" id="IPR012255">
    <property type="entry name" value="ETF_b"/>
</dbReference>
<evidence type="ECO:0000256" key="2">
    <source>
        <dbReference type="ARBA" id="ARBA00016797"/>
    </source>
</evidence>
<keyword evidence="7" id="KW-1185">Reference proteome</keyword>
<dbReference type="SMART" id="SM00893">
    <property type="entry name" value="ETF"/>
    <property type="match status" value="1"/>
</dbReference>
<dbReference type="InterPro" id="IPR033948">
    <property type="entry name" value="ETF_beta_N"/>
</dbReference>
<dbReference type="Gene3D" id="3.40.50.620">
    <property type="entry name" value="HUPs"/>
    <property type="match status" value="1"/>
</dbReference>
<proteinExistence type="inferred from homology"/>
<keyword evidence="4" id="KW-0249">Electron transport</keyword>
<dbReference type="Pfam" id="PF01012">
    <property type="entry name" value="ETF"/>
    <property type="match status" value="1"/>
</dbReference>
<sequence length="245" mass="25989">MKILVCISNVPDTTSKITFTNDNTAFNTTGVQFIINPYDEIALSKAVELAEGGKGTVTVINVGDASTDATIRKALAIGADNAVRINAIPRDAWFVANQIANYARDNAFDLILTGRESIDYNGAQVGAIVAELLNIPSVSIAKKIDIAADAVSIEREIEGGKEVLTAKLPIVIGTAEGVAEPKIPNMRGIMSARTKPLDVLEPSAVDTLSHIVNYETPAPRGTVKLVDAAEVEKLVSLLHDEAKVI</sequence>
<accession>A0A363NLY6</accession>
<dbReference type="PANTHER" id="PTHR21294">
    <property type="entry name" value="ELECTRON TRANSFER FLAVOPROTEIN BETA-SUBUNIT"/>
    <property type="match status" value="1"/>
</dbReference>
<evidence type="ECO:0000313" key="7">
    <source>
        <dbReference type="Proteomes" id="UP000250831"/>
    </source>
</evidence>
<dbReference type="RefSeq" id="WP_108636533.1">
    <property type="nucleotide sequence ID" value="NZ_DAMCKI010000006.1"/>
</dbReference>
<name>A0A363NLY6_9SPHI</name>
<dbReference type="AlphaFoldDB" id="A0A363NLY6"/>
<keyword evidence="3" id="KW-0813">Transport</keyword>
<comment type="caution">
    <text evidence="6">The sequence shown here is derived from an EMBL/GenBank/DDBJ whole genome shotgun (WGS) entry which is preliminary data.</text>
</comment>
<gene>
    <name evidence="6" type="ORF">DCO56_25565</name>
</gene>
<feature type="domain" description="Electron transfer flavoprotein alpha/beta-subunit N-terminal" evidence="5">
    <location>
        <begin position="23"/>
        <end position="209"/>
    </location>
</feature>
<dbReference type="Proteomes" id="UP000250831">
    <property type="component" value="Unassembled WGS sequence"/>
</dbReference>
<dbReference type="EMBL" id="QCXX01000009">
    <property type="protein sequence ID" value="PUV21710.1"/>
    <property type="molecule type" value="Genomic_DNA"/>
</dbReference>
<evidence type="ECO:0000259" key="5">
    <source>
        <dbReference type="SMART" id="SM00893"/>
    </source>
</evidence>
<evidence type="ECO:0000256" key="4">
    <source>
        <dbReference type="ARBA" id="ARBA00022982"/>
    </source>
</evidence>
<dbReference type="InterPro" id="IPR014730">
    <property type="entry name" value="ETF_a/b_N"/>
</dbReference>
<evidence type="ECO:0000313" key="6">
    <source>
        <dbReference type="EMBL" id="PUV21710.1"/>
    </source>
</evidence>
<dbReference type="PIRSF" id="PIRSF000090">
    <property type="entry name" value="Beta-ETF"/>
    <property type="match status" value="1"/>
</dbReference>
<evidence type="ECO:0000256" key="1">
    <source>
        <dbReference type="ARBA" id="ARBA00007557"/>
    </source>
</evidence>
<dbReference type="CDD" id="cd01714">
    <property type="entry name" value="ETF_beta"/>
    <property type="match status" value="1"/>
</dbReference>